<dbReference type="Proteomes" id="UP001412067">
    <property type="component" value="Unassembled WGS sequence"/>
</dbReference>
<evidence type="ECO:0000256" key="1">
    <source>
        <dbReference type="ARBA" id="ARBA00004637"/>
    </source>
</evidence>
<comment type="subcellular location">
    <subcellularLocation>
        <location evidence="1">Mitochondrion inner membrane</location>
        <topology evidence="1">Peripheral membrane protein</topology>
    </subcellularLocation>
</comment>
<keyword evidence="4" id="KW-0999">Mitochondrion inner membrane</keyword>
<evidence type="ECO:0000256" key="7">
    <source>
        <dbReference type="ARBA" id="ARBA00023128"/>
    </source>
</evidence>
<dbReference type="PANTHER" id="PTHR12388">
    <property type="entry name" value="MITOCHONDRIA ASSOCIATED GRANULOCYTE MACROPHAGE CSF SIGNALING MOLECULE"/>
    <property type="match status" value="1"/>
</dbReference>
<organism evidence="10 11">
    <name type="scientific">Platanthera guangdongensis</name>
    <dbReference type="NCBI Taxonomy" id="2320717"/>
    <lineage>
        <taxon>Eukaryota</taxon>
        <taxon>Viridiplantae</taxon>
        <taxon>Streptophyta</taxon>
        <taxon>Embryophyta</taxon>
        <taxon>Tracheophyta</taxon>
        <taxon>Spermatophyta</taxon>
        <taxon>Magnoliopsida</taxon>
        <taxon>Liliopsida</taxon>
        <taxon>Asparagales</taxon>
        <taxon>Orchidaceae</taxon>
        <taxon>Orchidoideae</taxon>
        <taxon>Orchideae</taxon>
        <taxon>Orchidinae</taxon>
        <taxon>Platanthera</taxon>
    </lineage>
</organism>
<evidence type="ECO:0008006" key="12">
    <source>
        <dbReference type="Google" id="ProtNLM"/>
    </source>
</evidence>
<keyword evidence="3" id="KW-0813">Transport</keyword>
<reference evidence="10 11" key="1">
    <citation type="journal article" date="2022" name="Nat. Plants">
        <title>Genomes of leafy and leafless Platanthera orchids illuminate the evolution of mycoheterotrophy.</title>
        <authorList>
            <person name="Li M.H."/>
            <person name="Liu K.W."/>
            <person name="Li Z."/>
            <person name="Lu H.C."/>
            <person name="Ye Q.L."/>
            <person name="Zhang D."/>
            <person name="Wang J.Y."/>
            <person name="Li Y.F."/>
            <person name="Zhong Z.M."/>
            <person name="Liu X."/>
            <person name="Yu X."/>
            <person name="Liu D.K."/>
            <person name="Tu X.D."/>
            <person name="Liu B."/>
            <person name="Hao Y."/>
            <person name="Liao X.Y."/>
            <person name="Jiang Y.T."/>
            <person name="Sun W.H."/>
            <person name="Chen J."/>
            <person name="Chen Y.Q."/>
            <person name="Ai Y."/>
            <person name="Zhai J.W."/>
            <person name="Wu S.S."/>
            <person name="Zhou Z."/>
            <person name="Hsiao Y.Y."/>
            <person name="Wu W.L."/>
            <person name="Chen Y.Y."/>
            <person name="Lin Y.F."/>
            <person name="Hsu J.L."/>
            <person name="Li C.Y."/>
            <person name="Wang Z.W."/>
            <person name="Zhao X."/>
            <person name="Zhong W.Y."/>
            <person name="Ma X.K."/>
            <person name="Ma L."/>
            <person name="Huang J."/>
            <person name="Chen G.Z."/>
            <person name="Huang M.Z."/>
            <person name="Huang L."/>
            <person name="Peng D.H."/>
            <person name="Luo Y.B."/>
            <person name="Zou S.Q."/>
            <person name="Chen S.P."/>
            <person name="Lan S."/>
            <person name="Tsai W.C."/>
            <person name="Van de Peer Y."/>
            <person name="Liu Z.J."/>
        </authorList>
    </citation>
    <scope>NUCLEOTIDE SEQUENCE [LARGE SCALE GENOMIC DNA]</scope>
    <source>
        <strain evidence="10">Lor288</strain>
    </source>
</reference>
<evidence type="ECO:0000256" key="3">
    <source>
        <dbReference type="ARBA" id="ARBA00022448"/>
    </source>
</evidence>
<keyword evidence="5" id="KW-0653">Protein transport</keyword>
<proteinExistence type="inferred from homology"/>
<feature type="transmembrane region" description="Helical" evidence="9">
    <location>
        <begin position="127"/>
        <end position="146"/>
    </location>
</feature>
<evidence type="ECO:0000256" key="5">
    <source>
        <dbReference type="ARBA" id="ARBA00022927"/>
    </source>
</evidence>
<evidence type="ECO:0000256" key="4">
    <source>
        <dbReference type="ARBA" id="ARBA00022792"/>
    </source>
</evidence>
<keyword evidence="9" id="KW-0812">Transmembrane</keyword>
<keyword evidence="7" id="KW-0496">Mitochondrion</keyword>
<name>A0ABR2N2P1_9ASPA</name>
<evidence type="ECO:0000256" key="6">
    <source>
        <dbReference type="ARBA" id="ARBA00023010"/>
    </source>
</evidence>
<evidence type="ECO:0000256" key="9">
    <source>
        <dbReference type="SAM" id="Phobius"/>
    </source>
</evidence>
<gene>
    <name evidence="10" type="ORF">KSP40_PGU009550</name>
</gene>
<keyword evidence="8 9" id="KW-0472">Membrane</keyword>
<keyword evidence="9" id="KW-1133">Transmembrane helix</keyword>
<dbReference type="Gene3D" id="1.10.287.110">
    <property type="entry name" value="DnaJ domain"/>
    <property type="match status" value="1"/>
</dbReference>
<sequence length="263" mass="29481">MKRGGLVIDYRKCEGRRQRWKRICGLLVSNYRGIGTTEMCGLLSCSRLAGSDAFSGMRRSCGREERASNSKVVNFLFGGLSDDSGYGAMESEIHGVLTLEMAEGMREDETLEGRGNVRGSLRRKRGVVLYESLLTIDLVIIVIHLLRLLKCYINVGLSFNVLHVNGLIPLNCMFIAFIDANKSGVAQETIQNIRRSGRSMTEQEARLILGLKENATWEEVVQKYDALFERNSKMGSLYLQSKVHRAKECLEAVYQKNDPSSGE</sequence>
<dbReference type="EMBL" id="JBBWWR010000002">
    <property type="protein sequence ID" value="KAK8970194.1"/>
    <property type="molecule type" value="Genomic_DNA"/>
</dbReference>
<accession>A0ABR2N2P1</accession>
<evidence type="ECO:0000313" key="11">
    <source>
        <dbReference type="Proteomes" id="UP001412067"/>
    </source>
</evidence>
<comment type="similarity">
    <text evidence="2">Belongs to the TIM16/PAM16 family.</text>
</comment>
<dbReference type="PANTHER" id="PTHR12388:SF0">
    <property type="entry name" value="MITOCHONDRIAL IMPORT INNER MEMBRANE TRANSLOCASE SUBUNIT TIM16"/>
    <property type="match status" value="1"/>
</dbReference>
<protein>
    <recommendedName>
        <fullName evidence="12">Mitochondrial import inner membrane translocase subunit Tim16</fullName>
    </recommendedName>
</protein>
<feature type="transmembrane region" description="Helical" evidence="9">
    <location>
        <begin position="152"/>
        <end position="178"/>
    </location>
</feature>
<dbReference type="InterPro" id="IPR005341">
    <property type="entry name" value="Tim16"/>
</dbReference>
<dbReference type="InterPro" id="IPR036869">
    <property type="entry name" value="J_dom_sf"/>
</dbReference>
<evidence type="ECO:0000256" key="8">
    <source>
        <dbReference type="ARBA" id="ARBA00023136"/>
    </source>
</evidence>
<dbReference type="Pfam" id="PF03656">
    <property type="entry name" value="Pam16"/>
    <property type="match status" value="1"/>
</dbReference>
<comment type="caution">
    <text evidence="10">The sequence shown here is derived from an EMBL/GenBank/DDBJ whole genome shotgun (WGS) entry which is preliminary data.</text>
</comment>
<keyword evidence="11" id="KW-1185">Reference proteome</keyword>
<evidence type="ECO:0000313" key="10">
    <source>
        <dbReference type="EMBL" id="KAK8970194.1"/>
    </source>
</evidence>
<keyword evidence="6" id="KW-0811">Translocation</keyword>
<evidence type="ECO:0000256" key="2">
    <source>
        <dbReference type="ARBA" id="ARBA00008817"/>
    </source>
</evidence>